<dbReference type="EMBL" id="CAWUHD010000033">
    <property type="protein sequence ID" value="CAK7219966.1"/>
    <property type="molecule type" value="Genomic_DNA"/>
</dbReference>
<sequence length="556" mass="60842">MTSPIAVTGGLIQGVASPIDPSITLYKGIPYAAPPLGQNRWRDPQPVVPWDGVKVCDTTGPICPQVAPDTRYINILKGWPQSEDCLYLNVFKPADDNKEHKKPWPVLVWIHGGGFREGGAADPNFDGTGLAQKGVVVVVPTFRLGAFGFFAHPDLTKESPNKTSGNYGIYDNLQVLRWIQDNIAKFGGDPTRVTVSGQSAGSAKTHILLLSPLTKGLLHGAIIQSGARSPREPALAVGAPSYRSLAQAEQEGVDVLKELGLPDIAALRAFEDIPRLAELSLKRDTTRWGPPPFFRAVLDGYVFPQPYGTTLDNGPPNDVPVITGQNRDEGGVYNEPRFTYDDLVDSARGRLGPDQTHSKGGSEGRVREFLKLYAPADMEPGKGPLEAWNKSARDNTRLNLSLWAQKFHQHTKSPVFGYYFTHSPPNWHGWTAPDPLEKPKTPGFTNGKGPLFGAYHSAEFAYTFNSLITNNIRPWADEDRVLGDKISTLWANFCRSGTPNGRGPEDRPEGVPEWPALTENPDALLELGGNFEIVKPVDNPAAKAFWTEYINSQPQV</sequence>
<feature type="domain" description="Carboxylesterase type B" evidence="4">
    <location>
        <begin position="5"/>
        <end position="532"/>
    </location>
</feature>
<proteinExistence type="inferred from homology"/>
<keyword evidence="6" id="KW-1185">Reference proteome</keyword>
<evidence type="ECO:0000259" key="4">
    <source>
        <dbReference type="Pfam" id="PF00135"/>
    </source>
</evidence>
<dbReference type="SUPFAM" id="SSF53474">
    <property type="entry name" value="alpha/beta-Hydrolases"/>
    <property type="match status" value="1"/>
</dbReference>
<evidence type="ECO:0000313" key="5">
    <source>
        <dbReference type="EMBL" id="CAK7219966.1"/>
    </source>
</evidence>
<dbReference type="PANTHER" id="PTHR11559">
    <property type="entry name" value="CARBOXYLESTERASE"/>
    <property type="match status" value="1"/>
</dbReference>
<dbReference type="Pfam" id="PF00135">
    <property type="entry name" value="COesterase"/>
    <property type="match status" value="1"/>
</dbReference>
<evidence type="ECO:0000256" key="2">
    <source>
        <dbReference type="ARBA" id="ARBA00022801"/>
    </source>
</evidence>
<dbReference type="InterPro" id="IPR029058">
    <property type="entry name" value="AB_hydrolase_fold"/>
</dbReference>
<dbReference type="InterPro" id="IPR002018">
    <property type="entry name" value="CarbesteraseB"/>
</dbReference>
<protein>
    <recommendedName>
        <fullName evidence="3">Carboxylic ester hydrolase</fullName>
        <ecNumber evidence="3">3.1.1.-</ecNumber>
    </recommendedName>
</protein>
<dbReference type="Proteomes" id="UP001642482">
    <property type="component" value="Unassembled WGS sequence"/>
</dbReference>
<dbReference type="PROSITE" id="PS00941">
    <property type="entry name" value="CARBOXYLESTERASE_B_2"/>
    <property type="match status" value="1"/>
</dbReference>
<evidence type="ECO:0000256" key="1">
    <source>
        <dbReference type="ARBA" id="ARBA00005964"/>
    </source>
</evidence>
<reference evidence="5 6" key="1">
    <citation type="submission" date="2024-01" db="EMBL/GenBank/DDBJ databases">
        <authorList>
            <person name="Allen C."/>
            <person name="Tagirdzhanova G."/>
        </authorList>
    </citation>
    <scope>NUCLEOTIDE SEQUENCE [LARGE SCALE GENOMIC DNA]</scope>
</reference>
<dbReference type="InterPro" id="IPR050309">
    <property type="entry name" value="Type-B_Carboxylest/Lipase"/>
</dbReference>
<dbReference type="Gene3D" id="3.40.50.1820">
    <property type="entry name" value="alpha/beta hydrolase"/>
    <property type="match status" value="1"/>
</dbReference>
<evidence type="ECO:0000313" key="6">
    <source>
        <dbReference type="Proteomes" id="UP001642482"/>
    </source>
</evidence>
<dbReference type="InterPro" id="IPR019819">
    <property type="entry name" value="Carboxylesterase_B_CS"/>
</dbReference>
<comment type="similarity">
    <text evidence="1 3">Belongs to the type-B carboxylesterase/lipase family.</text>
</comment>
<comment type="caution">
    <text evidence="5">The sequence shown here is derived from an EMBL/GenBank/DDBJ whole genome shotgun (WGS) entry which is preliminary data.</text>
</comment>
<dbReference type="PROSITE" id="PS00122">
    <property type="entry name" value="CARBOXYLESTERASE_B_1"/>
    <property type="match status" value="1"/>
</dbReference>
<dbReference type="InterPro" id="IPR019826">
    <property type="entry name" value="Carboxylesterase_B_AS"/>
</dbReference>
<accession>A0ABP0BLD5</accession>
<gene>
    <name evidence="5" type="ORF">SEUCBS140593_004074</name>
</gene>
<evidence type="ECO:0000256" key="3">
    <source>
        <dbReference type="RuleBase" id="RU361235"/>
    </source>
</evidence>
<name>A0ABP0BLD5_9PEZI</name>
<dbReference type="EC" id="3.1.1.-" evidence="3"/>
<keyword evidence="2 3" id="KW-0378">Hydrolase</keyword>
<organism evidence="5 6">
    <name type="scientific">Sporothrix eucalyptigena</name>
    <dbReference type="NCBI Taxonomy" id="1812306"/>
    <lineage>
        <taxon>Eukaryota</taxon>
        <taxon>Fungi</taxon>
        <taxon>Dikarya</taxon>
        <taxon>Ascomycota</taxon>
        <taxon>Pezizomycotina</taxon>
        <taxon>Sordariomycetes</taxon>
        <taxon>Sordariomycetidae</taxon>
        <taxon>Ophiostomatales</taxon>
        <taxon>Ophiostomataceae</taxon>
        <taxon>Sporothrix</taxon>
    </lineage>
</organism>